<gene>
    <name evidence="1" type="ORF">NDU88_000692</name>
</gene>
<evidence type="ECO:0000313" key="2">
    <source>
        <dbReference type="Proteomes" id="UP001066276"/>
    </source>
</evidence>
<keyword evidence="2" id="KW-1185">Reference proteome</keyword>
<organism evidence="1 2">
    <name type="scientific">Pleurodeles waltl</name>
    <name type="common">Iberian ribbed newt</name>
    <dbReference type="NCBI Taxonomy" id="8319"/>
    <lineage>
        <taxon>Eukaryota</taxon>
        <taxon>Metazoa</taxon>
        <taxon>Chordata</taxon>
        <taxon>Craniata</taxon>
        <taxon>Vertebrata</taxon>
        <taxon>Euteleostomi</taxon>
        <taxon>Amphibia</taxon>
        <taxon>Batrachia</taxon>
        <taxon>Caudata</taxon>
        <taxon>Salamandroidea</taxon>
        <taxon>Salamandridae</taxon>
        <taxon>Pleurodelinae</taxon>
        <taxon>Pleurodeles</taxon>
    </lineage>
</organism>
<protein>
    <submittedName>
        <fullName evidence="1">Uncharacterized protein</fullName>
    </submittedName>
</protein>
<comment type="caution">
    <text evidence="1">The sequence shown here is derived from an EMBL/GenBank/DDBJ whole genome shotgun (WGS) entry which is preliminary data.</text>
</comment>
<sequence length="133" mass="15117">MSDKVSRAEPDIKALQAASKKLEEQVQYLTKQSGVMAARLEGQEGRTQRNNNRVVEVPEGAEGPSVDHFLEDLIVNALRPKHQSKFFCVERAHRVLIPQLKPPPPQERSSQEFSTTEIAMLYYKLPVRMETCI</sequence>
<dbReference type="AlphaFoldDB" id="A0AAV7KU43"/>
<reference evidence="1" key="1">
    <citation type="journal article" date="2022" name="bioRxiv">
        <title>Sequencing and chromosome-scale assembly of the giantPleurodeles waltlgenome.</title>
        <authorList>
            <person name="Brown T."/>
            <person name="Elewa A."/>
            <person name="Iarovenko S."/>
            <person name="Subramanian E."/>
            <person name="Araus A.J."/>
            <person name="Petzold A."/>
            <person name="Susuki M."/>
            <person name="Suzuki K.-i.T."/>
            <person name="Hayashi T."/>
            <person name="Toyoda A."/>
            <person name="Oliveira C."/>
            <person name="Osipova E."/>
            <person name="Leigh N.D."/>
            <person name="Simon A."/>
            <person name="Yun M.H."/>
        </authorList>
    </citation>
    <scope>NUCLEOTIDE SEQUENCE</scope>
    <source>
        <strain evidence="1">20211129_DDA</strain>
        <tissue evidence="1">Liver</tissue>
    </source>
</reference>
<dbReference type="EMBL" id="JANPWB010000016">
    <property type="protein sequence ID" value="KAJ1080493.1"/>
    <property type="molecule type" value="Genomic_DNA"/>
</dbReference>
<accession>A0AAV7KU43</accession>
<dbReference type="Proteomes" id="UP001066276">
    <property type="component" value="Chromosome 12"/>
</dbReference>
<evidence type="ECO:0000313" key="1">
    <source>
        <dbReference type="EMBL" id="KAJ1080493.1"/>
    </source>
</evidence>
<proteinExistence type="predicted"/>
<dbReference type="Gene3D" id="3.30.70.1820">
    <property type="entry name" value="L1 transposable element, RRM domain"/>
    <property type="match status" value="1"/>
</dbReference>
<name>A0AAV7KU43_PLEWA</name>